<gene>
    <name evidence="1" type="ORF">O181_034658</name>
</gene>
<name>A0A9Q3D3X5_9BASI</name>
<comment type="caution">
    <text evidence="1">The sequence shown here is derived from an EMBL/GenBank/DDBJ whole genome shotgun (WGS) entry which is preliminary data.</text>
</comment>
<proteinExistence type="predicted"/>
<dbReference type="Proteomes" id="UP000765509">
    <property type="component" value="Unassembled WGS sequence"/>
</dbReference>
<accession>A0A9Q3D3X5</accession>
<dbReference type="EMBL" id="AVOT02012836">
    <property type="protein sequence ID" value="MBW0494943.1"/>
    <property type="molecule type" value="Genomic_DNA"/>
</dbReference>
<dbReference type="OrthoDB" id="430476at2759"/>
<sequence length="168" mass="19159">MFDKNTFFPGPSRPGAVLSTIQVTNIMDNLMVKEISQQDTLITSMNSSHDMNDILPTSYNEALKSREANNWKEAIVEEIKIMRDENLFKTIPLSHVSKSTKRADILSTRWVFVKKLAPLRFKERLVEQVFSISTGHKLCLNFCTYTYFSGIKTPTSNIMQTSMAAENL</sequence>
<evidence type="ECO:0000313" key="2">
    <source>
        <dbReference type="Proteomes" id="UP000765509"/>
    </source>
</evidence>
<keyword evidence="2" id="KW-1185">Reference proteome</keyword>
<organism evidence="1 2">
    <name type="scientific">Austropuccinia psidii MF-1</name>
    <dbReference type="NCBI Taxonomy" id="1389203"/>
    <lineage>
        <taxon>Eukaryota</taxon>
        <taxon>Fungi</taxon>
        <taxon>Dikarya</taxon>
        <taxon>Basidiomycota</taxon>
        <taxon>Pucciniomycotina</taxon>
        <taxon>Pucciniomycetes</taxon>
        <taxon>Pucciniales</taxon>
        <taxon>Sphaerophragmiaceae</taxon>
        <taxon>Austropuccinia</taxon>
    </lineage>
</organism>
<reference evidence="1" key="1">
    <citation type="submission" date="2021-03" db="EMBL/GenBank/DDBJ databases">
        <title>Draft genome sequence of rust myrtle Austropuccinia psidii MF-1, a brazilian biotype.</title>
        <authorList>
            <person name="Quecine M.C."/>
            <person name="Pachon D.M.R."/>
            <person name="Bonatelli M.L."/>
            <person name="Correr F.H."/>
            <person name="Franceschini L.M."/>
            <person name="Leite T.F."/>
            <person name="Margarido G.R.A."/>
            <person name="Almeida C.A."/>
            <person name="Ferrarezi J.A."/>
            <person name="Labate C.A."/>
        </authorList>
    </citation>
    <scope>NUCLEOTIDE SEQUENCE</scope>
    <source>
        <strain evidence="1">MF-1</strain>
    </source>
</reference>
<evidence type="ECO:0000313" key="1">
    <source>
        <dbReference type="EMBL" id="MBW0494943.1"/>
    </source>
</evidence>
<dbReference type="AlphaFoldDB" id="A0A9Q3D3X5"/>
<protein>
    <submittedName>
        <fullName evidence="1">Uncharacterized protein</fullName>
    </submittedName>
</protein>